<dbReference type="AlphaFoldDB" id="X1GSF4"/>
<comment type="caution">
    <text evidence="1">The sequence shown here is derived from an EMBL/GenBank/DDBJ whole genome shotgun (WGS) entry which is preliminary data.</text>
</comment>
<accession>X1GSF4</accession>
<evidence type="ECO:0000313" key="1">
    <source>
        <dbReference type="EMBL" id="GAH44519.1"/>
    </source>
</evidence>
<proteinExistence type="predicted"/>
<dbReference type="EMBL" id="BARU01011397">
    <property type="protein sequence ID" value="GAH44519.1"/>
    <property type="molecule type" value="Genomic_DNA"/>
</dbReference>
<sequence>MRTIDETELRALYQRHGYFGKDLENYVIWTKVYVAFPDLMARWSKGWITPLPVYRTRF</sequence>
<gene>
    <name evidence="1" type="ORF">S03H2_21418</name>
</gene>
<organism evidence="1">
    <name type="scientific">marine sediment metagenome</name>
    <dbReference type="NCBI Taxonomy" id="412755"/>
    <lineage>
        <taxon>unclassified sequences</taxon>
        <taxon>metagenomes</taxon>
        <taxon>ecological metagenomes</taxon>
    </lineage>
</organism>
<name>X1GSF4_9ZZZZ</name>
<protein>
    <submittedName>
        <fullName evidence="1">Uncharacterized protein</fullName>
    </submittedName>
</protein>
<reference evidence="1" key="1">
    <citation type="journal article" date="2014" name="Front. Microbiol.">
        <title>High frequency of phylogenetically diverse reductive dehalogenase-homologous genes in deep subseafloor sedimentary metagenomes.</title>
        <authorList>
            <person name="Kawai M."/>
            <person name="Futagami T."/>
            <person name="Toyoda A."/>
            <person name="Takaki Y."/>
            <person name="Nishi S."/>
            <person name="Hori S."/>
            <person name="Arai W."/>
            <person name="Tsubouchi T."/>
            <person name="Morono Y."/>
            <person name="Uchiyama I."/>
            <person name="Ito T."/>
            <person name="Fujiyama A."/>
            <person name="Inagaki F."/>
            <person name="Takami H."/>
        </authorList>
    </citation>
    <scope>NUCLEOTIDE SEQUENCE</scope>
    <source>
        <strain evidence="1">Expedition CK06-06</strain>
    </source>
</reference>